<dbReference type="InterPro" id="IPR039637">
    <property type="entry name" value="CNOT7/CNOT8/Pop2"/>
</dbReference>
<keyword evidence="11" id="KW-0378">Hydrolase</keyword>
<evidence type="ECO:0000256" key="16">
    <source>
        <dbReference type="ARBA" id="ARBA00023242"/>
    </source>
</evidence>
<gene>
    <name evidence="18" type="ORF">ZOSMA_338G00150</name>
</gene>
<evidence type="ECO:0000256" key="10">
    <source>
        <dbReference type="ARBA" id="ARBA00022723"/>
    </source>
</evidence>
<evidence type="ECO:0000256" key="8">
    <source>
        <dbReference type="ARBA" id="ARBA00022490"/>
    </source>
</evidence>
<dbReference type="InterPro" id="IPR006941">
    <property type="entry name" value="RNase_CAF1"/>
</dbReference>
<dbReference type="GO" id="GO:0000288">
    <property type="term" value="P:nuclear-transcribed mRNA catabolic process, deadenylation-dependent decay"/>
    <property type="evidence" value="ECO:0000318"/>
    <property type="project" value="GO_Central"/>
</dbReference>
<reference evidence="19" key="1">
    <citation type="journal article" date="2016" name="Nature">
        <title>The genome of the seagrass Zostera marina reveals angiosperm adaptation to the sea.</title>
        <authorList>
            <person name="Olsen J.L."/>
            <person name="Rouze P."/>
            <person name="Verhelst B."/>
            <person name="Lin Y.-C."/>
            <person name="Bayer T."/>
            <person name="Collen J."/>
            <person name="Dattolo E."/>
            <person name="De Paoli E."/>
            <person name="Dittami S."/>
            <person name="Maumus F."/>
            <person name="Michel G."/>
            <person name="Kersting A."/>
            <person name="Lauritano C."/>
            <person name="Lohaus R."/>
            <person name="Toepel M."/>
            <person name="Tonon T."/>
            <person name="Vanneste K."/>
            <person name="Amirebrahimi M."/>
            <person name="Brakel J."/>
            <person name="Bostroem C."/>
            <person name="Chovatia M."/>
            <person name="Grimwood J."/>
            <person name="Jenkins J.W."/>
            <person name="Jueterbock A."/>
            <person name="Mraz A."/>
            <person name="Stam W.T."/>
            <person name="Tice H."/>
            <person name="Bornberg-Bauer E."/>
            <person name="Green P.J."/>
            <person name="Pearson G.A."/>
            <person name="Procaccini G."/>
            <person name="Duarte C.M."/>
            <person name="Schmutz J."/>
            <person name="Reusch T.B.H."/>
            <person name="Van de Peer Y."/>
        </authorList>
    </citation>
    <scope>NUCLEOTIDE SEQUENCE [LARGE SCALE GENOMIC DNA]</scope>
    <source>
        <strain evidence="19">cv. Finnish</strain>
    </source>
</reference>
<dbReference type="AlphaFoldDB" id="A0A0K9P806"/>
<proteinExistence type="inferred from homology"/>
<comment type="catalytic activity">
    <reaction evidence="1">
        <text>Exonucleolytic cleavage of poly(A) to 5'-AMP.</text>
        <dbReference type="EC" id="3.1.13.4"/>
    </reaction>
</comment>
<comment type="similarity">
    <text evidence="5">Belongs to the CAF1 family.</text>
</comment>
<keyword evidence="19" id="KW-1185">Reference proteome</keyword>
<comment type="cofactor">
    <cofactor evidence="2">
        <name>a divalent metal cation</name>
        <dbReference type="ChEBI" id="CHEBI:60240"/>
    </cofactor>
</comment>
<keyword evidence="14" id="KW-0805">Transcription regulation</keyword>
<dbReference type="GO" id="GO:0005634">
    <property type="term" value="C:nucleus"/>
    <property type="evidence" value="ECO:0007669"/>
    <property type="project" value="UniProtKB-SubCell"/>
</dbReference>
<organism evidence="18 19">
    <name type="scientific">Zostera marina</name>
    <name type="common">Eelgrass</name>
    <dbReference type="NCBI Taxonomy" id="29655"/>
    <lineage>
        <taxon>Eukaryota</taxon>
        <taxon>Viridiplantae</taxon>
        <taxon>Streptophyta</taxon>
        <taxon>Embryophyta</taxon>
        <taxon>Tracheophyta</taxon>
        <taxon>Spermatophyta</taxon>
        <taxon>Magnoliopsida</taxon>
        <taxon>Liliopsida</taxon>
        <taxon>Zosteraceae</taxon>
        <taxon>Zostera</taxon>
    </lineage>
</organism>
<keyword evidence="10" id="KW-0479">Metal-binding</keyword>
<evidence type="ECO:0000256" key="11">
    <source>
        <dbReference type="ARBA" id="ARBA00022801"/>
    </source>
</evidence>
<dbReference type="SUPFAM" id="SSF53098">
    <property type="entry name" value="Ribonuclease H-like"/>
    <property type="match status" value="1"/>
</dbReference>
<evidence type="ECO:0000256" key="4">
    <source>
        <dbReference type="ARBA" id="ARBA00004496"/>
    </source>
</evidence>
<dbReference type="GO" id="GO:0003723">
    <property type="term" value="F:RNA binding"/>
    <property type="evidence" value="ECO:0007669"/>
    <property type="project" value="UniProtKB-KW"/>
</dbReference>
<evidence type="ECO:0000256" key="9">
    <source>
        <dbReference type="ARBA" id="ARBA00022722"/>
    </source>
</evidence>
<comment type="subcellular location">
    <subcellularLocation>
        <location evidence="4">Cytoplasm</location>
    </subcellularLocation>
    <subcellularLocation>
        <location evidence="3">Nucleus</location>
    </subcellularLocation>
</comment>
<evidence type="ECO:0000256" key="15">
    <source>
        <dbReference type="ARBA" id="ARBA00023163"/>
    </source>
</evidence>
<dbReference type="FunFam" id="3.30.420.10:FF:000067">
    <property type="entry name" value="Putative CCR4-associated factor 1 11"/>
    <property type="match status" value="1"/>
</dbReference>
<evidence type="ECO:0000256" key="6">
    <source>
        <dbReference type="ARBA" id="ARBA00011757"/>
    </source>
</evidence>
<dbReference type="STRING" id="29655.A0A0K9P806"/>
<comment type="caution">
    <text evidence="18">The sequence shown here is derived from an EMBL/GenBank/DDBJ whole genome shotgun (WGS) entry which is preliminary data.</text>
</comment>
<dbReference type="Pfam" id="PF04857">
    <property type="entry name" value="CAF1"/>
    <property type="match status" value="1"/>
</dbReference>
<comment type="subunit">
    <text evidence="6">Component of the CCR4-NOT complex, at least composed of CRR4 and CAF1 proteins.</text>
</comment>
<dbReference type="PANTHER" id="PTHR10797">
    <property type="entry name" value="CCR4-NOT TRANSCRIPTION COMPLEX SUBUNIT"/>
    <property type="match status" value="1"/>
</dbReference>
<dbReference type="GO" id="GO:0000932">
    <property type="term" value="C:P-body"/>
    <property type="evidence" value="ECO:0000318"/>
    <property type="project" value="GO_Central"/>
</dbReference>
<keyword evidence="15" id="KW-0804">Transcription</keyword>
<keyword evidence="12" id="KW-0269">Exonuclease</keyword>
<sequence length="295" mass="33874">MSPEPAPIHIRSVWASNLDAEFRLIRKAINRYPYVAMDTEFPGVIYQPTVNHHHLRPQDRYHLIKANVDDLNLIQLGLTLSDSDGNLPDLHTKGSRRFIWEFNFKDFDPLLHVHSADSIALLKSNGIDFDRNRERGIDSRRFATLMISSGLICNGWVSWLTFHSAYDFGYLIKVLTGAKLPRNMMDFLGLVRYLFGGRVFDMKHMMRYCDSLHGGLERVAMTLQVERSVGKCHQAGSDSLLTCQAFLKMKERFFLKDSVDRHAGILFGLEIPYYVPKSLQLFNQQHLVPMNISSA</sequence>
<evidence type="ECO:0000256" key="12">
    <source>
        <dbReference type="ARBA" id="ARBA00022839"/>
    </source>
</evidence>
<keyword evidence="8" id="KW-0963">Cytoplasm</keyword>
<comment type="function">
    <text evidence="17">Ubiquitous transcription factor required for a diverse set of processes. It is a component of the CCR4 complex involved in the control of gene expression.</text>
</comment>
<evidence type="ECO:0000256" key="3">
    <source>
        <dbReference type="ARBA" id="ARBA00004123"/>
    </source>
</evidence>
<keyword evidence="9" id="KW-0540">Nuclease</keyword>
<name>A0A0K9P806_ZOSMR</name>
<evidence type="ECO:0000256" key="14">
    <source>
        <dbReference type="ARBA" id="ARBA00023015"/>
    </source>
</evidence>
<dbReference type="OrthoDB" id="1164111at2759"/>
<dbReference type="EC" id="3.1.13.4" evidence="7"/>
<evidence type="ECO:0000256" key="1">
    <source>
        <dbReference type="ARBA" id="ARBA00001663"/>
    </source>
</evidence>
<evidence type="ECO:0000256" key="2">
    <source>
        <dbReference type="ARBA" id="ARBA00001968"/>
    </source>
</evidence>
<evidence type="ECO:0000313" key="19">
    <source>
        <dbReference type="Proteomes" id="UP000036987"/>
    </source>
</evidence>
<evidence type="ECO:0000256" key="13">
    <source>
        <dbReference type="ARBA" id="ARBA00022884"/>
    </source>
</evidence>
<evidence type="ECO:0000256" key="17">
    <source>
        <dbReference type="ARBA" id="ARBA00025148"/>
    </source>
</evidence>
<dbReference type="Gene3D" id="3.30.420.10">
    <property type="entry name" value="Ribonuclease H-like superfamily/Ribonuclease H"/>
    <property type="match status" value="1"/>
</dbReference>
<dbReference type="InterPro" id="IPR036397">
    <property type="entry name" value="RNaseH_sf"/>
</dbReference>
<dbReference type="InterPro" id="IPR012337">
    <property type="entry name" value="RNaseH-like_sf"/>
</dbReference>
<accession>A0A0K9P806</accession>
<evidence type="ECO:0000256" key="7">
    <source>
        <dbReference type="ARBA" id="ARBA00012161"/>
    </source>
</evidence>
<dbReference type="GO" id="GO:0030015">
    <property type="term" value="C:CCR4-NOT core complex"/>
    <property type="evidence" value="ECO:0000318"/>
    <property type="project" value="GO_Central"/>
</dbReference>
<dbReference type="GO" id="GO:0046872">
    <property type="term" value="F:metal ion binding"/>
    <property type="evidence" value="ECO:0007669"/>
    <property type="project" value="UniProtKB-KW"/>
</dbReference>
<evidence type="ECO:0000313" key="18">
    <source>
        <dbReference type="EMBL" id="KMZ65131.1"/>
    </source>
</evidence>
<keyword evidence="16" id="KW-0539">Nucleus</keyword>
<keyword evidence="13" id="KW-0694">RNA-binding</keyword>
<dbReference type="OMA" id="HMMRFCG"/>
<dbReference type="EMBL" id="LFYR01001074">
    <property type="protein sequence ID" value="KMZ65131.1"/>
    <property type="molecule type" value="Genomic_DNA"/>
</dbReference>
<protein>
    <recommendedName>
        <fullName evidence="7">poly(A)-specific ribonuclease</fullName>
        <ecNumber evidence="7">3.1.13.4</ecNumber>
    </recommendedName>
</protein>
<evidence type="ECO:0000256" key="5">
    <source>
        <dbReference type="ARBA" id="ARBA00008372"/>
    </source>
</evidence>
<dbReference type="GO" id="GO:0004535">
    <property type="term" value="F:poly(A)-specific ribonuclease activity"/>
    <property type="evidence" value="ECO:0000318"/>
    <property type="project" value="GO_Central"/>
</dbReference>
<dbReference type="Proteomes" id="UP000036987">
    <property type="component" value="Unassembled WGS sequence"/>
</dbReference>